<dbReference type="Gene3D" id="3.40.50.1980">
    <property type="entry name" value="Nitrogenase molybdenum iron protein domain"/>
    <property type="match status" value="2"/>
</dbReference>
<dbReference type="EMBL" id="QJVJ01000006">
    <property type="protein sequence ID" value="PYI54015.1"/>
    <property type="molecule type" value="Genomic_DNA"/>
</dbReference>
<evidence type="ECO:0000256" key="1">
    <source>
        <dbReference type="ARBA" id="ARBA00004196"/>
    </source>
</evidence>
<evidence type="ECO:0000313" key="7">
    <source>
        <dbReference type="EMBL" id="PYI54015.1"/>
    </source>
</evidence>
<keyword evidence="4 6" id="KW-0732">Signal</keyword>
<protein>
    <submittedName>
        <fullName evidence="7">Manganese transporter</fullName>
    </submittedName>
</protein>
<dbReference type="InterPro" id="IPR050492">
    <property type="entry name" value="Bact_metal-bind_prot9"/>
</dbReference>
<dbReference type="GO" id="GO:0007155">
    <property type="term" value="P:cell adhesion"/>
    <property type="evidence" value="ECO:0007669"/>
    <property type="project" value="InterPro"/>
</dbReference>
<gene>
    <name evidence="7" type="ORF">DLM86_15830</name>
</gene>
<dbReference type="PANTHER" id="PTHR42953">
    <property type="entry name" value="HIGH-AFFINITY ZINC UPTAKE SYSTEM PROTEIN ZNUA-RELATED"/>
    <property type="match status" value="1"/>
</dbReference>
<dbReference type="GO" id="GO:0046872">
    <property type="term" value="F:metal ion binding"/>
    <property type="evidence" value="ECO:0007669"/>
    <property type="project" value="UniProtKB-KW"/>
</dbReference>
<evidence type="ECO:0000256" key="3">
    <source>
        <dbReference type="ARBA" id="ARBA00022723"/>
    </source>
</evidence>
<organism evidence="7 8">
    <name type="scientific">Paenibacillus flagellatus</name>
    <dbReference type="NCBI Taxonomy" id="2211139"/>
    <lineage>
        <taxon>Bacteria</taxon>
        <taxon>Bacillati</taxon>
        <taxon>Bacillota</taxon>
        <taxon>Bacilli</taxon>
        <taxon>Bacillales</taxon>
        <taxon>Paenibacillaceae</taxon>
        <taxon>Paenibacillus</taxon>
    </lineage>
</organism>
<dbReference type="RefSeq" id="WP_110841000.1">
    <property type="nucleotide sequence ID" value="NZ_QJVJ01000006.1"/>
</dbReference>
<keyword evidence="2 5" id="KW-0813">Transport</keyword>
<dbReference type="SUPFAM" id="SSF53807">
    <property type="entry name" value="Helical backbone' metal receptor"/>
    <property type="match status" value="1"/>
</dbReference>
<dbReference type="PANTHER" id="PTHR42953:SF1">
    <property type="entry name" value="METAL-BINDING PROTEIN HI_0362-RELATED"/>
    <property type="match status" value="1"/>
</dbReference>
<dbReference type="InterPro" id="IPR006129">
    <property type="entry name" value="AdhesinB"/>
</dbReference>
<dbReference type="InterPro" id="IPR006128">
    <property type="entry name" value="Lipoprotein_PsaA-like"/>
</dbReference>
<reference evidence="7 8" key="1">
    <citation type="submission" date="2018-05" db="EMBL/GenBank/DDBJ databases">
        <title>Paenibacillus flagellatus sp. nov., isolated from selenium mineral soil.</title>
        <authorList>
            <person name="Dai X."/>
        </authorList>
    </citation>
    <scope>NUCLEOTIDE SEQUENCE [LARGE SCALE GENOMIC DNA]</scope>
    <source>
        <strain evidence="7 8">DXL2</strain>
    </source>
</reference>
<dbReference type="InterPro" id="IPR006127">
    <property type="entry name" value="ZnuA-like"/>
</dbReference>
<dbReference type="AlphaFoldDB" id="A0A2V5K3Z7"/>
<dbReference type="GO" id="GO:0030001">
    <property type="term" value="P:metal ion transport"/>
    <property type="evidence" value="ECO:0007669"/>
    <property type="project" value="InterPro"/>
</dbReference>
<proteinExistence type="inferred from homology"/>
<name>A0A2V5K3Z7_9BACL</name>
<dbReference type="Proteomes" id="UP000247476">
    <property type="component" value="Unassembled WGS sequence"/>
</dbReference>
<keyword evidence="3" id="KW-0479">Metal-binding</keyword>
<evidence type="ECO:0000256" key="6">
    <source>
        <dbReference type="SAM" id="SignalP"/>
    </source>
</evidence>
<evidence type="ECO:0000256" key="5">
    <source>
        <dbReference type="RuleBase" id="RU003512"/>
    </source>
</evidence>
<evidence type="ECO:0000256" key="4">
    <source>
        <dbReference type="ARBA" id="ARBA00022729"/>
    </source>
</evidence>
<keyword evidence="8" id="KW-1185">Reference proteome</keyword>
<dbReference type="OrthoDB" id="9793396at2"/>
<evidence type="ECO:0000256" key="2">
    <source>
        <dbReference type="ARBA" id="ARBA00022448"/>
    </source>
</evidence>
<evidence type="ECO:0000313" key="8">
    <source>
        <dbReference type="Proteomes" id="UP000247476"/>
    </source>
</evidence>
<dbReference type="PRINTS" id="PR00690">
    <property type="entry name" value="ADHESNFAMILY"/>
</dbReference>
<comment type="similarity">
    <text evidence="5">Belongs to the bacterial solute-binding protein 9 family.</text>
</comment>
<feature type="signal peptide" evidence="6">
    <location>
        <begin position="1"/>
        <end position="26"/>
    </location>
</feature>
<dbReference type="PROSITE" id="PS51257">
    <property type="entry name" value="PROKAR_LIPOPROTEIN"/>
    <property type="match status" value="1"/>
</dbReference>
<sequence>MKGLWNSRAVRRLLYALLLVATAAAASGCSLSKPVFSGEGGKLKVTATIGMITDIVRNVGGARVEAIGLMKAGVDPHLYKATKGDIDKLTQADVVFYNGLHLEGKMASILEKLADKKPTVAVSRNIDKKTLHDMGDGSGQYDPHIWFDVRNWMSATETVRDELIRLDPAHTDEYRRNADAYLAKLRELHEETKTKIASIPEKSRVLVTAHDAFGYFGTAYGIRVMGLQGISTASEAGLKDVSQLRDFLVENRIKAVFVESSVPKKTIQAVVDGAKEKGHTVAIGGELFSDAMGEEGTLEGTYVGMVRHNVDTIVNALK</sequence>
<dbReference type="GO" id="GO:0030313">
    <property type="term" value="C:cell envelope"/>
    <property type="evidence" value="ECO:0007669"/>
    <property type="project" value="UniProtKB-SubCell"/>
</dbReference>
<dbReference type="Pfam" id="PF01297">
    <property type="entry name" value="ZnuA"/>
    <property type="match status" value="1"/>
</dbReference>
<feature type="chain" id="PRO_5039648652" evidence="6">
    <location>
        <begin position="27"/>
        <end position="318"/>
    </location>
</feature>
<comment type="subcellular location">
    <subcellularLocation>
        <location evidence="1">Cell envelope</location>
    </subcellularLocation>
</comment>
<accession>A0A2V5K3Z7</accession>
<comment type="caution">
    <text evidence="7">The sequence shown here is derived from an EMBL/GenBank/DDBJ whole genome shotgun (WGS) entry which is preliminary data.</text>
</comment>
<dbReference type="PRINTS" id="PR00691">
    <property type="entry name" value="ADHESINB"/>
</dbReference>